<evidence type="ECO:0000256" key="5">
    <source>
        <dbReference type="HAMAP-Rule" id="MF_00410"/>
    </source>
</evidence>
<dbReference type="HAMAP" id="MF_00410">
    <property type="entry name" value="Ribosomal_eL31"/>
    <property type="match status" value="1"/>
</dbReference>
<dbReference type="Proteomes" id="UP000317158">
    <property type="component" value="Unassembled WGS sequence"/>
</dbReference>
<dbReference type="NCBIfam" id="NF002258">
    <property type="entry name" value="PRK01192.1-1"/>
    <property type="match status" value="1"/>
</dbReference>
<evidence type="ECO:0000313" key="7">
    <source>
        <dbReference type="Proteomes" id="UP000317158"/>
    </source>
</evidence>
<dbReference type="GO" id="GO:1990904">
    <property type="term" value="C:ribonucleoprotein complex"/>
    <property type="evidence" value="ECO:0007669"/>
    <property type="project" value="UniProtKB-KW"/>
</dbReference>
<evidence type="ECO:0000256" key="4">
    <source>
        <dbReference type="ARBA" id="ARBA00035230"/>
    </source>
</evidence>
<comment type="similarity">
    <text evidence="1 5">Belongs to the eukaryotic ribosomal protein eL31 family.</text>
</comment>
<keyword evidence="3 5" id="KW-0687">Ribonucleoprotein</keyword>
<dbReference type="InterPro" id="IPR000054">
    <property type="entry name" value="Ribosomal_eL31"/>
</dbReference>
<dbReference type="EMBL" id="RXIF01000002">
    <property type="protein sequence ID" value="RZN65423.1"/>
    <property type="molecule type" value="Genomic_DNA"/>
</dbReference>
<evidence type="ECO:0000313" key="6">
    <source>
        <dbReference type="EMBL" id="RZN65423.1"/>
    </source>
</evidence>
<dbReference type="AlphaFoldDB" id="A0A520KTK7"/>
<dbReference type="GO" id="GO:0003735">
    <property type="term" value="F:structural constituent of ribosome"/>
    <property type="evidence" value="ECO:0007669"/>
    <property type="project" value="InterPro"/>
</dbReference>
<dbReference type="Pfam" id="PF01198">
    <property type="entry name" value="Ribosomal_L31e"/>
    <property type="match status" value="1"/>
</dbReference>
<proteinExistence type="inferred from homology"/>
<name>A0A520KTK7_METT2</name>
<reference evidence="6 7" key="1">
    <citation type="journal article" date="2019" name="Nat. Microbiol.">
        <title>Wide diversity of methane and short-chain alkane metabolisms in uncultured archaea.</title>
        <authorList>
            <person name="Borrel G."/>
            <person name="Adam P.S."/>
            <person name="McKay L.J."/>
            <person name="Chen L.X."/>
            <person name="Sierra-Garcia I.N."/>
            <person name="Sieber C.M."/>
            <person name="Letourneur Q."/>
            <person name="Ghozlane A."/>
            <person name="Andersen G.L."/>
            <person name="Li W.J."/>
            <person name="Hallam S.J."/>
            <person name="Muyzer G."/>
            <person name="de Oliveira V.M."/>
            <person name="Inskeep W.P."/>
            <person name="Banfield J.F."/>
            <person name="Gribaldo S."/>
        </authorList>
    </citation>
    <scope>NUCLEOTIDE SEQUENCE [LARGE SCALE GENOMIC DNA]</scope>
    <source>
        <strain evidence="6">NM1a</strain>
    </source>
</reference>
<keyword evidence="2 5" id="KW-0689">Ribosomal protein</keyword>
<accession>A0A520KTK7</accession>
<gene>
    <name evidence="5" type="primary">rpl31e</name>
    <name evidence="6" type="ORF">EF806_00585</name>
</gene>
<dbReference type="SUPFAM" id="SSF54575">
    <property type="entry name" value="Ribosomal protein L31e"/>
    <property type="match status" value="1"/>
</dbReference>
<comment type="caution">
    <text evidence="6">The sequence shown here is derived from an EMBL/GenBank/DDBJ whole genome shotgun (WGS) entry which is preliminary data.</text>
</comment>
<dbReference type="InterPro" id="IPR023621">
    <property type="entry name" value="Ribosomal_eL31_dom_sf"/>
</dbReference>
<protein>
    <recommendedName>
        <fullName evidence="4 5">Large ribosomal subunit protein eL31</fullName>
    </recommendedName>
</protein>
<evidence type="ECO:0000256" key="2">
    <source>
        <dbReference type="ARBA" id="ARBA00022980"/>
    </source>
</evidence>
<dbReference type="GO" id="GO:0005840">
    <property type="term" value="C:ribosome"/>
    <property type="evidence" value="ECO:0007669"/>
    <property type="project" value="UniProtKB-KW"/>
</dbReference>
<dbReference type="SMART" id="SM01380">
    <property type="entry name" value="Ribosomal_L31e"/>
    <property type="match status" value="1"/>
</dbReference>
<dbReference type="Gene3D" id="3.10.440.10">
    <property type="match status" value="1"/>
</dbReference>
<organism evidence="6 7">
    <name type="scientific">Methanoliparum thermophilum</name>
    <dbReference type="NCBI Taxonomy" id="2491083"/>
    <lineage>
        <taxon>Archaea</taxon>
        <taxon>Methanobacteriati</taxon>
        <taxon>Methanobacteriota</taxon>
        <taxon>Candidatus Methanoliparia</taxon>
        <taxon>Candidatus Methanoliparales</taxon>
        <taxon>Candidatus Methanoliparaceae</taxon>
        <taxon>Candidatus Methanoliparum</taxon>
    </lineage>
</organism>
<evidence type="ECO:0000256" key="3">
    <source>
        <dbReference type="ARBA" id="ARBA00023274"/>
    </source>
</evidence>
<evidence type="ECO:0000256" key="1">
    <source>
        <dbReference type="ARBA" id="ARBA00010808"/>
    </source>
</evidence>
<dbReference type="GO" id="GO:0006412">
    <property type="term" value="P:translation"/>
    <property type="evidence" value="ECO:0007669"/>
    <property type="project" value="UniProtKB-UniRule"/>
</dbReference>
<sequence>MVEEENIYIIPLRRIFVKIARWKRSKAAIKEIRRFIARHSHTNEDKVYLSKSINQKIWERGAEKPPHVIRVRTIKSEDGEVDAELVAD</sequence>